<accession>A0A0L8GZW6</accession>
<dbReference type="EMBL" id="KQ419780">
    <property type="protein sequence ID" value="KOF82394.1"/>
    <property type="molecule type" value="Genomic_DNA"/>
</dbReference>
<evidence type="ECO:0000313" key="1">
    <source>
        <dbReference type="EMBL" id="KOF82394.1"/>
    </source>
</evidence>
<proteinExistence type="predicted"/>
<gene>
    <name evidence="1" type="ORF">OCBIM_22025352mg</name>
</gene>
<name>A0A0L8GZW6_OCTBM</name>
<dbReference type="AlphaFoldDB" id="A0A0L8GZW6"/>
<sequence>MFTRVVIFFYQRSSYIRDTSARYLRENKKVMFTAFSKNYHDLSGSNSRRKLKLVSRLCSELTTS</sequence>
<protein>
    <submittedName>
        <fullName evidence="1">Uncharacterized protein</fullName>
    </submittedName>
</protein>
<reference evidence="1" key="1">
    <citation type="submission" date="2015-07" db="EMBL/GenBank/DDBJ databases">
        <title>MeaNS - Measles Nucleotide Surveillance Program.</title>
        <authorList>
            <person name="Tran T."/>
            <person name="Druce J."/>
        </authorList>
    </citation>
    <scope>NUCLEOTIDE SEQUENCE</scope>
    <source>
        <strain evidence="1">UCB-OBI-ISO-001</strain>
        <tissue evidence="1">Gonad</tissue>
    </source>
</reference>
<organism evidence="1">
    <name type="scientific">Octopus bimaculoides</name>
    <name type="common">California two-spotted octopus</name>
    <dbReference type="NCBI Taxonomy" id="37653"/>
    <lineage>
        <taxon>Eukaryota</taxon>
        <taxon>Metazoa</taxon>
        <taxon>Spiralia</taxon>
        <taxon>Lophotrochozoa</taxon>
        <taxon>Mollusca</taxon>
        <taxon>Cephalopoda</taxon>
        <taxon>Coleoidea</taxon>
        <taxon>Octopodiformes</taxon>
        <taxon>Octopoda</taxon>
        <taxon>Incirrata</taxon>
        <taxon>Octopodidae</taxon>
        <taxon>Octopus</taxon>
    </lineage>
</organism>